<dbReference type="EMBL" id="AJWY01011235">
    <property type="protein sequence ID" value="EKC53305.1"/>
    <property type="molecule type" value="Genomic_DNA"/>
</dbReference>
<reference evidence="2" key="1">
    <citation type="journal article" date="2013" name="Environ. Microbiol.">
        <title>Microbiota from the distal guts of lean and obese adolescents exhibit partial functional redundancy besides clear differences in community structure.</title>
        <authorList>
            <person name="Ferrer M."/>
            <person name="Ruiz A."/>
            <person name="Lanza F."/>
            <person name="Haange S.B."/>
            <person name="Oberbach A."/>
            <person name="Till H."/>
            <person name="Bargiela R."/>
            <person name="Campoy C."/>
            <person name="Segura M.T."/>
            <person name="Richter M."/>
            <person name="von Bergen M."/>
            <person name="Seifert J."/>
            <person name="Suarez A."/>
        </authorList>
    </citation>
    <scope>NUCLEOTIDE SEQUENCE</scope>
</reference>
<comment type="caution">
    <text evidence="2">The sequence shown here is derived from an EMBL/GenBank/DDBJ whole genome shotgun (WGS) entry which is preliminary data.</text>
</comment>
<evidence type="ECO:0000259" key="1">
    <source>
        <dbReference type="Pfam" id="PF00171"/>
    </source>
</evidence>
<gene>
    <name evidence="2" type="ORF">LEA_16444</name>
</gene>
<dbReference type="GO" id="GO:0004350">
    <property type="term" value="F:glutamate-5-semialdehyde dehydrogenase activity"/>
    <property type="evidence" value="ECO:0007669"/>
    <property type="project" value="InterPro"/>
</dbReference>
<feature type="non-terminal residue" evidence="2">
    <location>
        <position position="1"/>
    </location>
</feature>
<dbReference type="PANTHER" id="PTHR11063">
    <property type="entry name" value="GLUTAMATE SEMIALDEHYDE DEHYDROGENASE"/>
    <property type="match status" value="1"/>
</dbReference>
<dbReference type="InterPro" id="IPR020593">
    <property type="entry name" value="G-glutamylP_reductase_CS"/>
</dbReference>
<dbReference type="SUPFAM" id="SSF53720">
    <property type="entry name" value="ALDH-like"/>
    <property type="match status" value="1"/>
</dbReference>
<sequence length="117" mass="13132">CIPATEEDYGTEYLDYILSVKTVDSVEEAIAHINRYNTKHSECIVTENTETAEKFLNEVDAACVYVNASTRFTDGFEFGFGAEIGISTQKLHARGPMGLKELTSYKYKIHGNGQIRR</sequence>
<accession>K1SHN7</accession>
<dbReference type="PROSITE" id="PS01223">
    <property type="entry name" value="PROA"/>
    <property type="match status" value="1"/>
</dbReference>
<dbReference type="InterPro" id="IPR016163">
    <property type="entry name" value="Ald_DH_C"/>
</dbReference>
<dbReference type="PANTHER" id="PTHR11063:SF8">
    <property type="entry name" value="DELTA-1-PYRROLINE-5-CARBOXYLATE SYNTHASE"/>
    <property type="match status" value="1"/>
</dbReference>
<name>K1SHN7_9ZZZZ</name>
<dbReference type="InterPro" id="IPR016161">
    <property type="entry name" value="Ald_DH/histidinol_DH"/>
</dbReference>
<feature type="domain" description="Aldehyde dehydrogenase" evidence="1">
    <location>
        <begin position="17"/>
        <end position="79"/>
    </location>
</feature>
<protein>
    <submittedName>
        <fullName evidence="2">Glutamate-5-semialdehyde dehydrogenase</fullName>
    </submittedName>
</protein>
<dbReference type="Pfam" id="PF00171">
    <property type="entry name" value="Aldedh"/>
    <property type="match status" value="1"/>
</dbReference>
<proteinExistence type="predicted"/>
<dbReference type="Gene3D" id="3.40.309.10">
    <property type="entry name" value="Aldehyde Dehydrogenase, Chain A, domain 2"/>
    <property type="match status" value="1"/>
</dbReference>
<evidence type="ECO:0000313" key="2">
    <source>
        <dbReference type="EMBL" id="EKC53305.1"/>
    </source>
</evidence>
<dbReference type="InterPro" id="IPR015590">
    <property type="entry name" value="Aldehyde_DH_dom"/>
</dbReference>
<organism evidence="2">
    <name type="scientific">human gut metagenome</name>
    <dbReference type="NCBI Taxonomy" id="408170"/>
    <lineage>
        <taxon>unclassified sequences</taxon>
        <taxon>metagenomes</taxon>
        <taxon>organismal metagenomes</taxon>
    </lineage>
</organism>
<dbReference type="AlphaFoldDB" id="K1SHN7"/>